<dbReference type="InterPro" id="IPR029058">
    <property type="entry name" value="AB_hydrolase_fold"/>
</dbReference>
<dbReference type="PANTHER" id="PTHR45527:SF1">
    <property type="entry name" value="FATTY ACID SYNTHASE"/>
    <property type="match status" value="1"/>
</dbReference>
<evidence type="ECO:0000256" key="4">
    <source>
        <dbReference type="SAM" id="MobiDB-lite"/>
    </source>
</evidence>
<name>A0ABZ1W5T6_9ACTN</name>
<dbReference type="Gene3D" id="3.30.559.10">
    <property type="entry name" value="Chloramphenicol acetyltransferase-like domain"/>
    <property type="match status" value="3"/>
</dbReference>
<keyword evidence="2" id="KW-0596">Phosphopantetheine</keyword>
<dbReference type="Proteomes" id="UP001432014">
    <property type="component" value="Chromosome"/>
</dbReference>
<dbReference type="InterPro" id="IPR045851">
    <property type="entry name" value="AMP-bd_C_sf"/>
</dbReference>
<reference evidence="6 7" key="1">
    <citation type="submission" date="2022-10" db="EMBL/GenBank/DDBJ databases">
        <title>The complete genomes of actinobacterial strains from the NBC collection.</title>
        <authorList>
            <person name="Joergensen T.S."/>
            <person name="Alvarez Arevalo M."/>
            <person name="Sterndorff E.B."/>
            <person name="Faurdal D."/>
            <person name="Vuksanovic O."/>
            <person name="Mourched A.-S."/>
            <person name="Charusanti P."/>
            <person name="Shaw S."/>
            <person name="Blin K."/>
            <person name="Weber T."/>
        </authorList>
    </citation>
    <scope>NUCLEOTIDE SEQUENCE [LARGE SCALE GENOMIC DNA]</scope>
    <source>
        <strain evidence="6 7">NBC_01247</strain>
    </source>
</reference>
<proteinExistence type="predicted"/>
<evidence type="ECO:0000256" key="2">
    <source>
        <dbReference type="ARBA" id="ARBA00022450"/>
    </source>
</evidence>
<dbReference type="RefSeq" id="WP_329499198.1">
    <property type="nucleotide sequence ID" value="NZ_CP108460.1"/>
</dbReference>
<evidence type="ECO:0000256" key="1">
    <source>
        <dbReference type="ARBA" id="ARBA00001957"/>
    </source>
</evidence>
<dbReference type="Gene3D" id="1.10.1200.10">
    <property type="entry name" value="ACP-like"/>
    <property type="match status" value="1"/>
</dbReference>
<feature type="compositionally biased region" description="Basic and acidic residues" evidence="4">
    <location>
        <begin position="8"/>
        <end position="23"/>
    </location>
</feature>
<organism evidence="6 7">
    <name type="scientific">Kitasatospora herbaricolor</name>
    <dbReference type="NCBI Taxonomy" id="68217"/>
    <lineage>
        <taxon>Bacteria</taxon>
        <taxon>Bacillati</taxon>
        <taxon>Actinomycetota</taxon>
        <taxon>Actinomycetes</taxon>
        <taxon>Kitasatosporales</taxon>
        <taxon>Streptomycetaceae</taxon>
        <taxon>Kitasatospora</taxon>
    </lineage>
</organism>
<evidence type="ECO:0000259" key="5">
    <source>
        <dbReference type="PROSITE" id="PS50075"/>
    </source>
</evidence>
<dbReference type="InterPro" id="IPR009081">
    <property type="entry name" value="PP-bd_ACP"/>
</dbReference>
<dbReference type="Pfam" id="PF00501">
    <property type="entry name" value="AMP-binding"/>
    <property type="match status" value="3"/>
</dbReference>
<dbReference type="SMART" id="SM00823">
    <property type="entry name" value="PKS_PP"/>
    <property type="match status" value="3"/>
</dbReference>
<gene>
    <name evidence="6" type="ORF">OG469_12035</name>
</gene>
<keyword evidence="3" id="KW-0597">Phosphoprotein</keyword>
<dbReference type="PANTHER" id="PTHR45527">
    <property type="entry name" value="NONRIBOSOMAL PEPTIDE SYNTHETASE"/>
    <property type="match status" value="1"/>
</dbReference>
<feature type="domain" description="Carrier" evidence="5">
    <location>
        <begin position="3160"/>
        <end position="3235"/>
    </location>
</feature>
<dbReference type="PROSITE" id="PS00012">
    <property type="entry name" value="PHOSPHOPANTETHEINE"/>
    <property type="match status" value="2"/>
</dbReference>
<dbReference type="InterPro" id="IPR000873">
    <property type="entry name" value="AMP-dep_synth/lig_dom"/>
</dbReference>
<dbReference type="InterPro" id="IPR036736">
    <property type="entry name" value="ACP-like_sf"/>
</dbReference>
<dbReference type="InterPro" id="IPR020845">
    <property type="entry name" value="AMP-binding_CS"/>
</dbReference>
<dbReference type="Gene3D" id="2.30.38.10">
    <property type="entry name" value="Luciferase, Domain 3"/>
    <property type="match status" value="3"/>
</dbReference>
<dbReference type="Pfam" id="PF00668">
    <property type="entry name" value="Condensation"/>
    <property type="match status" value="3"/>
</dbReference>
<dbReference type="InterPro" id="IPR023213">
    <property type="entry name" value="CAT-like_dom_sf"/>
</dbReference>
<evidence type="ECO:0000313" key="6">
    <source>
        <dbReference type="EMBL" id="WUS56196.1"/>
    </source>
</evidence>
<dbReference type="NCBIfam" id="NF003417">
    <property type="entry name" value="PRK04813.1"/>
    <property type="match status" value="3"/>
</dbReference>
<protein>
    <submittedName>
        <fullName evidence="6">Amino acid adenylation domain-containing protein</fullName>
    </submittedName>
</protein>
<evidence type="ECO:0000256" key="3">
    <source>
        <dbReference type="ARBA" id="ARBA00022553"/>
    </source>
</evidence>
<dbReference type="Gene3D" id="3.30.559.30">
    <property type="entry name" value="Nonribosomal peptide synthetase, condensation domain"/>
    <property type="match status" value="3"/>
</dbReference>
<feature type="domain" description="Carrier" evidence="5">
    <location>
        <begin position="2095"/>
        <end position="2170"/>
    </location>
</feature>
<dbReference type="InterPro" id="IPR006162">
    <property type="entry name" value="Ppantetheine_attach_site"/>
</dbReference>
<dbReference type="Pfam" id="PF00550">
    <property type="entry name" value="PP-binding"/>
    <property type="match status" value="3"/>
</dbReference>
<dbReference type="SUPFAM" id="SSF52777">
    <property type="entry name" value="CoA-dependent acyltransferases"/>
    <property type="match status" value="6"/>
</dbReference>
<keyword evidence="7" id="KW-1185">Reference proteome</keyword>
<accession>A0ABZ1W5T6</accession>
<dbReference type="EMBL" id="CP108482">
    <property type="protein sequence ID" value="WUS56196.1"/>
    <property type="molecule type" value="Genomic_DNA"/>
</dbReference>
<dbReference type="CDD" id="cd05930">
    <property type="entry name" value="A_NRPS"/>
    <property type="match status" value="3"/>
</dbReference>
<dbReference type="Pfam" id="PF13193">
    <property type="entry name" value="AMP-binding_C"/>
    <property type="match status" value="3"/>
</dbReference>
<dbReference type="InterPro" id="IPR020806">
    <property type="entry name" value="PKS_PP-bd"/>
</dbReference>
<dbReference type="InterPro" id="IPR001242">
    <property type="entry name" value="Condensation_dom"/>
</dbReference>
<dbReference type="InterPro" id="IPR010071">
    <property type="entry name" value="AA_adenyl_dom"/>
</dbReference>
<feature type="region of interest" description="Disordered" evidence="4">
    <location>
        <begin position="1"/>
        <end position="41"/>
    </location>
</feature>
<dbReference type="PROSITE" id="PS00455">
    <property type="entry name" value="AMP_BINDING"/>
    <property type="match status" value="3"/>
</dbReference>
<feature type="domain" description="Carrier" evidence="5">
    <location>
        <begin position="1033"/>
        <end position="1107"/>
    </location>
</feature>
<dbReference type="SUPFAM" id="SSF47336">
    <property type="entry name" value="ACP-like"/>
    <property type="match status" value="3"/>
</dbReference>
<comment type="cofactor">
    <cofactor evidence="1">
        <name>pantetheine 4'-phosphate</name>
        <dbReference type="ChEBI" id="CHEBI:47942"/>
    </cofactor>
</comment>
<dbReference type="Gene3D" id="3.40.50.1820">
    <property type="entry name" value="alpha/beta hydrolase"/>
    <property type="match status" value="2"/>
</dbReference>
<dbReference type="SUPFAM" id="SSF56801">
    <property type="entry name" value="Acetyl-CoA synthetase-like"/>
    <property type="match status" value="3"/>
</dbReference>
<dbReference type="NCBIfam" id="TIGR01733">
    <property type="entry name" value="AA-adenyl-dom"/>
    <property type="match status" value="3"/>
</dbReference>
<evidence type="ECO:0000313" key="7">
    <source>
        <dbReference type="Proteomes" id="UP001432014"/>
    </source>
</evidence>
<dbReference type="CDD" id="cd19540">
    <property type="entry name" value="LCL_NRPS-like"/>
    <property type="match status" value="1"/>
</dbReference>
<dbReference type="PROSITE" id="PS50075">
    <property type="entry name" value="CARRIER"/>
    <property type="match status" value="3"/>
</dbReference>
<dbReference type="Gene3D" id="3.30.300.30">
    <property type="match status" value="3"/>
</dbReference>
<dbReference type="Gene3D" id="3.40.50.980">
    <property type="match status" value="6"/>
</dbReference>
<dbReference type="InterPro" id="IPR025110">
    <property type="entry name" value="AMP-bd_C"/>
</dbReference>
<sequence length="3252" mass="346457">MTAGHLPDPTDHHPTTPRTEKTVMNDSTTPIDDSQPEGPAASALEDVYPLSSLQEGLLFHALYDQDARDVYVVQSYLDLAGPVVTARLAAAVDALLARHANLRAGFWYEDPEAVVQFVQRTVETPLREVDLTAQAGPAQDAAVAAAMDEDRHHRFDLDTPPLLRLALLRLDAERSRLVVTCHHLLLDGWSMPIVVRELLALYGSAGDPSVLPAVRPYKDHLALLATRDTAAAEAAWSAALAGFEEAHPVAPGAATATAVEPGLITRFADAELSAGIAAAARGRGLTLGNVANTLWGVLVGSLTGTSDVVFGTTVSGRPDDLPGADSMVGLFINTVPVRVRPRAGATLAGAAADVQREQAGLLAHQHLGLGAIQRRSEVGGSLFDTLLVVENYQGGGDALREALGSAQGPAVTGLAVTGLGARDATHYPLGLTVLPGAELRVELEYRPDLFEPAEAERLTDRFLALLAAFAADPDTPLARLDLLGAAERAALPATVAGPVEPVPAGTVHDLFTASAARTPDAVALVAPDLAGRSTELTFAALADGVDRLARLLLRRGLGAERVAALALPRSADSVTAIFAVLAAGGAYLPLDLDHPDERLAMLLDDVRPAVVLTTREVAGRLPEVPGAVTLLLDEPAVAAALAALPGGPLTDTERGGPVHPGQAAYVIHTSGSTGRPKGVLIPHAGLANLAHDHLGGTFAEAAAGRRLRAVSAASFAFDSSWDQLLWLVGGHELHVLGDSERRDAEAVVAHVREHRIDVLDLTPTYAQQLLDSGLLDGAHRPSLLLLGGEALPEGLWTRLRAEPGVSALNYYGPTEFTVDALLADLADSPTPSVGRPLRNGRAYVLDPLLRPVPVGGRGELYLAGDQLARGYLGRPGLTAERFVADPFGAPGMGAPPAEGGGRMYRTGDLVRRRADGTLDFLGRVDDQVKIRGHRIEPGEIEAALAALPGVAHSAVLVRSGAVKRVVAYVVPAAGAVLDTEALHLALAARLPEYMVPSAYAVLDALPLTVNGKLDRAALPEGALDFAGAATGRAAATATEELLCELYAEVLGLPATGAEDDFFRLGGDSISSIRLIGAARAEGLALSPRDVFERRTPAALAALADERGAAGPAPAPAGLPAATEAELAVVRAAAPELEIEDLWPVPPLQEGLLFEAGYDDQALDVYTSRDVVTLTTRVPGPVLRAAVAAVLERHPNLRVGFLQEGLERPVQFLPRAVDVPLTEIDLGDLAPADFEAELARLTEREAATRFDLTAPPLLRLVSVLAPGGGQRILITNHALLWDGWSAGLFLQELLTHCAGQPAPALGLPYRDFLGWLGAQDQEQGRAAWREALAGLDEPTLLAPQARERAALLPQEVTAGISVELTGRIAAFAREHGLTLNTVLSGAWGLLLAGLTAREDVVFGATVSGRPAELAGIDATIGMFLNTVPVRARLDGAESVAAFLARLQGEQTALLAHHQVSLGEIQRGTGFGRLFDTLQVLRNTPADQGVRDRIRESLGVRQVVDVDATHFPLIFITNPGEALSFEWKFRPDVFERATVEEHAERLVALLRQLVDRPGLLVRELDVLTVRERGLVLGEWAATSRELPRASVADLLAERAVSVPDETALVFGAASWTYAELDARVNRLARLFVARGAGPERVVALGLPRSLEMVAALFAVLRSGAAYLPLELDYPVDRLAFMVEETAPVCLVTDSTAAALMPAHPGTLLLDADTVRAELAALDGTPYRAGYAPDAPAYVIFTSGSTGRPKGVVTPYRGLTNMQLNHREAIFDPVVASAGGRRLRIAHTVSFSFDMSWEELLWLVEGHEVHVLDEALRRDAQGLADYCAELEVDVINVTPSYAQALVECGLLDEGRHRPVLVLLGGEAVAETLWSRLRDTPGVLGYNLYGPTEYTINTLGGGTLDSATATVGRPIWNTRAQVLDAHLRPVPVGVAGELYVSGVGLARGYLNRPGLTAERFVADPFGEPGARMYRTGDVVRWRQDGLLDFLGRVDDQVKIRGYRVEPGEIEDAVALHPEVAQAAVVVREDTPGVKRLVAYLVPAGPGVDVAGVRSDLAQRLPEYMVPSAFVVLPELPLTVNGKLDRKALPAPDATAAGRAPRDAREEILCGAFAEVLGLAEVGPEDHFFDLGGHSLLATRLVGRIRTLLGSRLTVRDLFEAPTPAGLAHRAAAEGEPRPALARRERPADLPLSHAQRRMWFLQNLDDSGATYNVPLVVRVAGELDPAALRAAVRSVTERHESLRTVFTERDGAVFQQILDVPGAAGTVHVVASGEHRLAADVEEAVRHGFDLSAEAPLRVTVLEIAPQDHAVVLLFHHIAGDEWSMLPFIEDLTTAYTAHAAGAAPAWTPLPVQYADYTLWQQELLGAADDADSLHARQVRYWREALAGLPEELPLPIDHPRVPVAGHRGDTVRAQVPPAVYRGLREAARATGSTTFMVLQAAVATLLHRLGAGTDIALGAPVAGRSDAALDGLVGFFVNTLVLRNDLSGDPTFAELLTRTRDTDLAAFAHQDLPFDRLVEAVNPPRVPGRHPLFQVMLGYQHNDGQAGRLFGLESRILPFELGAAKFELDFNFEETPSAEEIDIAFEYAADLYDRSTAEALVERLLAVLEQVAADPRRRIGTLDVLTVRERGLVLGEWAATSRELPQASVADLLAERAVSVPDETALVFGAASWTYAELDARVNRLARLFVARGAGPEKVVALGLPRSLEMVAALFAVLRSGAAYLPLELDYPVDRLAFMVEDTAPVCLVTDSTAEARMPDAPGVARLLLDSPEVAAELAALPATPLGLTVDQDAPAYVIFTSGSTGRPKGVVTPYRGLTNMQLNHREAIFDPVVASAGGRRLRIAHTVSFSFDMSWEELLWLVEGHEVHVMDEALRRDAEALSAYCAAYAIDVINVTPSYAQALVECGLLDEGRHRPVLVLLGGEAVAETLWSRLRDTPGVLGYNLYGPTEYTINTLGGGTLDSATATVGRPIWNTRAQVLDAHLRPVPVGVAGELYVSGVGLARGYLNRPGLTAERFVADPFGEPGARMYRTGDVVRWRQDGLLDFLGRVDDQVKIRGYRVEPGEIEDAVALHPEVAQAAVVVREDTPGVKRLVAYLVSGEGTLIEVASVRRMLAGRLPDHMVPSAFVVLPELPLTVNGKLDRKALPAPDAADFTASGPLRGPRYPSEKVVHSAFAEVLGLPALGIDENFFELGGHSLLAMSLLQHLRAAFAGELCLADLLARPTVAALAEFLVDRTVQAALGESADEAAPCSD</sequence>